<gene>
    <name evidence="4" type="ORF">BDW02DRAFT_644322</name>
</gene>
<feature type="compositionally biased region" description="Basic and acidic residues" evidence="2">
    <location>
        <begin position="407"/>
        <end position="430"/>
    </location>
</feature>
<dbReference type="Proteomes" id="UP000800040">
    <property type="component" value="Unassembled WGS sequence"/>
</dbReference>
<organism evidence="4 5">
    <name type="scientific">Decorospora gaudefroyi</name>
    <dbReference type="NCBI Taxonomy" id="184978"/>
    <lineage>
        <taxon>Eukaryota</taxon>
        <taxon>Fungi</taxon>
        <taxon>Dikarya</taxon>
        <taxon>Ascomycota</taxon>
        <taxon>Pezizomycotina</taxon>
        <taxon>Dothideomycetes</taxon>
        <taxon>Pleosporomycetidae</taxon>
        <taxon>Pleosporales</taxon>
        <taxon>Pleosporineae</taxon>
        <taxon>Pleosporaceae</taxon>
        <taxon>Decorospora</taxon>
    </lineage>
</organism>
<sequence>MAPVDRRQHRQQRVRGAGPSSVQASFGFNFGAFGARPAKQTSLPPQSSSRRTPVQRTPRGANGSAQRHRSASVQRSGASKRKSTPSDKTVTPHLGKRKRGSTTAEPGAGEGEEDELSPGQQEAVRSVEMGRRVIGTVSPMREQVDDAPDELSVLDEGDPAVRDAVFGKSARTNRTPVQIPTAKPSSSASARQRTPTANRAGDISVTSRQSIARRSKSTDPVTVTPSLLPNGRPRPSASRAGSNLDTAGTALDGESEDELSPQANGATPRVVGRTPQSTVQEEAALDVEDELSPQANGATPRVVGRVPEPSPVAQEETAIDVDELSSPMQPTTVENTPVTKATVLRQHLINKEPEQATAAQPAKRGRAPRVVLDEEDYASPAVVPSKPIQRGRPRKDVATKAVKAKQRVTERDRGKDVQVDELSPDHDRITKQSTNSLRRKEDVMEISSAQEDSDAYEEPEPEEEPELTPRPVAKRHSPKQVAQRVKPSTGKPPRKRQKFLGPKHAISVMRIKGSAVRGITVADTTRTILEETIDHRLSRMAEKLQTTQDSNRRKELRSEINLSLSFKESLDEKLLDLQDANDVLSTNFKKMKLFRRDNAELRKEILGLQNDRQDVAIEQDEVQAEFDAEKAKVDARNTLSDNMFEIEAAIQSGRDRAFKEGREDEGPQIPLRMLLETVAQDVGSLGGGLLAHVRGFNGLLERAAGWLEGRA</sequence>
<dbReference type="AlphaFoldDB" id="A0A6A5KNH8"/>
<evidence type="ECO:0000313" key="4">
    <source>
        <dbReference type="EMBL" id="KAF1838728.1"/>
    </source>
</evidence>
<accession>A0A6A5KNH8</accession>
<feature type="domain" description="Inner kinetochore subunit AME1" evidence="3">
    <location>
        <begin position="515"/>
        <end position="701"/>
    </location>
</feature>
<name>A0A6A5KNH8_9PLEO</name>
<feature type="compositionally biased region" description="Low complexity" evidence="2">
    <location>
        <begin position="24"/>
        <end position="35"/>
    </location>
</feature>
<evidence type="ECO:0000256" key="2">
    <source>
        <dbReference type="SAM" id="MobiDB-lite"/>
    </source>
</evidence>
<keyword evidence="1" id="KW-0175">Coiled coil</keyword>
<dbReference type="OrthoDB" id="5377952at2759"/>
<feature type="compositionally biased region" description="Polar residues" evidence="2">
    <location>
        <begin position="204"/>
        <end position="227"/>
    </location>
</feature>
<feature type="coiled-coil region" evidence="1">
    <location>
        <begin position="567"/>
        <end position="618"/>
    </location>
</feature>
<evidence type="ECO:0000313" key="5">
    <source>
        <dbReference type="Proteomes" id="UP000800040"/>
    </source>
</evidence>
<evidence type="ECO:0000256" key="1">
    <source>
        <dbReference type="SAM" id="Coils"/>
    </source>
</evidence>
<feature type="compositionally biased region" description="Polar residues" evidence="2">
    <location>
        <begin position="39"/>
        <end position="55"/>
    </location>
</feature>
<dbReference type="InterPro" id="IPR048743">
    <property type="entry name" value="AME1"/>
</dbReference>
<evidence type="ECO:0000259" key="3">
    <source>
        <dbReference type="Pfam" id="PF20994"/>
    </source>
</evidence>
<proteinExistence type="predicted"/>
<feature type="region of interest" description="Disordered" evidence="2">
    <location>
        <begin position="351"/>
        <end position="503"/>
    </location>
</feature>
<dbReference type="Pfam" id="PF20994">
    <property type="entry name" value="CENPU"/>
    <property type="match status" value="1"/>
</dbReference>
<feature type="compositionally biased region" description="Polar residues" evidence="2">
    <location>
        <begin position="170"/>
        <end position="197"/>
    </location>
</feature>
<reference evidence="4" key="1">
    <citation type="submission" date="2020-01" db="EMBL/GenBank/DDBJ databases">
        <authorList>
            <consortium name="DOE Joint Genome Institute"/>
            <person name="Haridas S."/>
            <person name="Albert R."/>
            <person name="Binder M."/>
            <person name="Bloem J."/>
            <person name="Labutti K."/>
            <person name="Salamov A."/>
            <person name="Andreopoulos B."/>
            <person name="Baker S.E."/>
            <person name="Barry K."/>
            <person name="Bills G."/>
            <person name="Bluhm B.H."/>
            <person name="Cannon C."/>
            <person name="Castanera R."/>
            <person name="Culley D.E."/>
            <person name="Daum C."/>
            <person name="Ezra D."/>
            <person name="Gonzalez J.B."/>
            <person name="Henrissat B."/>
            <person name="Kuo A."/>
            <person name="Liang C."/>
            <person name="Lipzen A."/>
            <person name="Lutzoni F."/>
            <person name="Magnuson J."/>
            <person name="Mondo S."/>
            <person name="Nolan M."/>
            <person name="Ohm R."/>
            <person name="Pangilinan J."/>
            <person name="Park H.-J."/>
            <person name="Ramirez L."/>
            <person name="Alfaro M."/>
            <person name="Sun H."/>
            <person name="Tritt A."/>
            <person name="Yoshinaga Y."/>
            <person name="Zwiers L.-H."/>
            <person name="Turgeon B.G."/>
            <person name="Goodwin S.B."/>
            <person name="Spatafora J.W."/>
            <person name="Crous P.W."/>
            <person name="Grigoriev I.V."/>
        </authorList>
    </citation>
    <scope>NUCLEOTIDE SEQUENCE</scope>
    <source>
        <strain evidence="4">P77</strain>
    </source>
</reference>
<feature type="compositionally biased region" description="Acidic residues" evidence="2">
    <location>
        <begin position="145"/>
        <end position="158"/>
    </location>
</feature>
<dbReference type="EMBL" id="ML975249">
    <property type="protein sequence ID" value="KAF1838728.1"/>
    <property type="molecule type" value="Genomic_DNA"/>
</dbReference>
<feature type="compositionally biased region" description="Acidic residues" evidence="2">
    <location>
        <begin position="451"/>
        <end position="466"/>
    </location>
</feature>
<protein>
    <recommendedName>
        <fullName evidence="3">Inner kinetochore subunit AME1 domain-containing protein</fullName>
    </recommendedName>
</protein>
<keyword evidence="5" id="KW-1185">Reference proteome</keyword>
<feature type="region of interest" description="Disordered" evidence="2">
    <location>
        <begin position="1"/>
        <end position="338"/>
    </location>
</feature>
<feature type="compositionally biased region" description="Polar residues" evidence="2">
    <location>
        <begin position="326"/>
        <end position="338"/>
    </location>
</feature>